<evidence type="ECO:0000259" key="2">
    <source>
        <dbReference type="Pfam" id="PF09851"/>
    </source>
</evidence>
<dbReference type="Pfam" id="PF14472">
    <property type="entry name" value="DUF4429"/>
    <property type="match status" value="2"/>
</dbReference>
<evidence type="ECO:0000313" key="4">
    <source>
        <dbReference type="EMBL" id="MBE2999321.1"/>
    </source>
</evidence>
<evidence type="ECO:0000256" key="1">
    <source>
        <dbReference type="SAM" id="MobiDB-lite"/>
    </source>
</evidence>
<feature type="region of interest" description="Disordered" evidence="1">
    <location>
        <begin position="291"/>
        <end position="327"/>
    </location>
</feature>
<evidence type="ECO:0000313" key="5">
    <source>
        <dbReference type="Proteomes" id="UP000806528"/>
    </source>
</evidence>
<feature type="domain" description="DUF4429" evidence="3">
    <location>
        <begin position="11"/>
        <end position="106"/>
    </location>
</feature>
<comment type="caution">
    <text evidence="4">The sequence shown here is derived from an EMBL/GenBank/DDBJ whole genome shotgun (WGS) entry which is preliminary data.</text>
</comment>
<dbReference type="InterPro" id="IPR027860">
    <property type="entry name" value="DUF4429"/>
</dbReference>
<evidence type="ECO:0000259" key="3">
    <source>
        <dbReference type="Pfam" id="PF14472"/>
    </source>
</evidence>
<sequence length="363" mass="39622">MDDLRGNEAVWVFDGETIEIRYETQGWFKSPLLKELGSLSVPMGAVESVVFEPGAARKKGWVLSLRLRERTDPYLAVGSQIDPKLQPFRLTGPARTELVAEYLADQMRFAAGQAETPPDPWLPTRLVPGLPLLITTCEGQAVLDPDGLRLLWSGSHAGGYKRKKQRREYTLSEITGVEIVPLDDWGWTFLRVVTARTAKEAAAKPKHDLNILRANEDDDGQYRVFLMAATVTAHLWARGAAARARLGSGEVSDADIDGRPGIKDPEWWREAAQNAVGALAAPRLTINLPGLGRGAPADGGDDGAVEPADDGTGPAAEQRAEGGTGHDTDWVYAQIERLGELRDKGLLSEEEFGAKKAELLRRI</sequence>
<keyword evidence="5" id="KW-1185">Reference proteome</keyword>
<feature type="domain" description="DUF4429" evidence="3">
    <location>
        <begin position="143"/>
        <end position="231"/>
    </location>
</feature>
<feature type="compositionally biased region" description="Acidic residues" evidence="1">
    <location>
        <begin position="299"/>
        <end position="309"/>
    </location>
</feature>
<gene>
    <name evidence="4" type="ORF">IDM40_11475</name>
</gene>
<accession>A0ABR9P653</accession>
<protein>
    <submittedName>
        <fullName evidence="4">DUF4429 domain-containing protein</fullName>
    </submittedName>
</protein>
<feature type="compositionally biased region" description="Basic and acidic residues" evidence="1">
    <location>
        <begin position="318"/>
        <end position="327"/>
    </location>
</feature>
<organism evidence="4 5">
    <name type="scientific">Nocardiopsis coralli</name>
    <dbReference type="NCBI Taxonomy" id="2772213"/>
    <lineage>
        <taxon>Bacteria</taxon>
        <taxon>Bacillati</taxon>
        <taxon>Actinomycetota</taxon>
        <taxon>Actinomycetes</taxon>
        <taxon>Streptosporangiales</taxon>
        <taxon>Nocardiopsidaceae</taxon>
        <taxon>Nocardiopsis</taxon>
    </lineage>
</organism>
<reference evidence="4 5" key="1">
    <citation type="submission" date="2020-09" db="EMBL/GenBank/DDBJ databases">
        <title>Diversity and distribution of actinomycetes associated with coral in the coast of Hainan.</title>
        <authorList>
            <person name="Li F."/>
        </authorList>
    </citation>
    <scope>NUCLEOTIDE SEQUENCE [LARGE SCALE GENOMIC DNA]</scope>
    <source>
        <strain evidence="4 5">HNM0947</strain>
    </source>
</reference>
<proteinExistence type="predicted"/>
<dbReference type="Pfam" id="PF09851">
    <property type="entry name" value="SHOCT"/>
    <property type="match status" value="1"/>
</dbReference>
<dbReference type="InterPro" id="IPR018649">
    <property type="entry name" value="SHOCT"/>
</dbReference>
<dbReference type="RefSeq" id="WP_193121941.1">
    <property type="nucleotide sequence ID" value="NZ_JADBGI010000008.1"/>
</dbReference>
<name>A0ABR9P653_9ACTN</name>
<dbReference type="EMBL" id="JADBGI010000008">
    <property type="protein sequence ID" value="MBE2999321.1"/>
    <property type="molecule type" value="Genomic_DNA"/>
</dbReference>
<dbReference type="Proteomes" id="UP000806528">
    <property type="component" value="Unassembled WGS sequence"/>
</dbReference>
<feature type="domain" description="SHOCT" evidence="2">
    <location>
        <begin position="333"/>
        <end position="360"/>
    </location>
</feature>